<dbReference type="SUPFAM" id="SSF57667">
    <property type="entry name" value="beta-beta-alpha zinc fingers"/>
    <property type="match status" value="2"/>
</dbReference>
<evidence type="ECO:0000256" key="6">
    <source>
        <dbReference type="ARBA" id="ARBA00022833"/>
    </source>
</evidence>
<feature type="domain" description="C2H2-type" evidence="12">
    <location>
        <begin position="143"/>
        <end position="170"/>
    </location>
</feature>
<dbReference type="InterPro" id="IPR036236">
    <property type="entry name" value="Znf_C2H2_sf"/>
</dbReference>
<comment type="subcellular location">
    <subcellularLocation>
        <location evidence="1">Nucleus</location>
    </subcellularLocation>
</comment>
<dbReference type="FunFam" id="3.30.160.60:FF:000100">
    <property type="entry name" value="Zinc finger 45-like"/>
    <property type="match status" value="1"/>
</dbReference>
<evidence type="ECO:0000256" key="5">
    <source>
        <dbReference type="ARBA" id="ARBA00022771"/>
    </source>
</evidence>
<dbReference type="GeneTree" id="ENSGT00940000162179"/>
<feature type="domain" description="C2H2-type" evidence="12">
    <location>
        <begin position="115"/>
        <end position="142"/>
    </location>
</feature>
<proteinExistence type="inferred from homology"/>
<dbReference type="AlphaFoldDB" id="A0A8D0DQI3"/>
<dbReference type="InterPro" id="IPR036051">
    <property type="entry name" value="KRAB_dom_sf"/>
</dbReference>
<keyword evidence="7" id="KW-0805">Transcription regulation</keyword>
<dbReference type="PROSITE" id="PS50157">
    <property type="entry name" value="ZINC_FINGER_C2H2_2"/>
    <property type="match status" value="3"/>
</dbReference>
<dbReference type="GO" id="GO:0000978">
    <property type="term" value="F:RNA polymerase II cis-regulatory region sequence-specific DNA binding"/>
    <property type="evidence" value="ECO:0007669"/>
    <property type="project" value="TreeGrafter"/>
</dbReference>
<evidence type="ECO:0000256" key="2">
    <source>
        <dbReference type="ARBA" id="ARBA00006991"/>
    </source>
</evidence>
<keyword evidence="15" id="KW-1185">Reference proteome</keyword>
<reference evidence="14" key="1">
    <citation type="submission" date="2025-08" db="UniProtKB">
        <authorList>
            <consortium name="Ensembl"/>
        </authorList>
    </citation>
    <scope>IDENTIFICATION</scope>
</reference>
<sequence length="235" mass="27087">MEPFQGLVTFQEVAVCFTDEEWALLDPGKQDLCREVMRETYEIVTSLAFAAKENRNNILRIPADCRMEKEYLLSTKTLQNEPKSNTCCSILRTKKFKEKKTLTVHQRTNTGEKLYKCMECGKSFSTKGTLMMHQRTHTGEKPYTCTECGKSFSQSGHLSVHQRTHTGEKPYQCMECGKNFSRSSSLMCHQRTHTGEKPFKCIECGRSFMGWKILSHVKEHIEQRGHINALSVERD</sequence>
<dbReference type="InterPro" id="IPR013087">
    <property type="entry name" value="Znf_C2H2_type"/>
</dbReference>
<name>A0A8D0DQI3_SALMN</name>
<dbReference type="Proteomes" id="UP000694421">
    <property type="component" value="Unplaced"/>
</dbReference>
<dbReference type="Pfam" id="PF00096">
    <property type="entry name" value="zf-C2H2"/>
    <property type="match status" value="3"/>
</dbReference>
<evidence type="ECO:0000313" key="14">
    <source>
        <dbReference type="Ensembl" id="ENSSMRP00000015495.1"/>
    </source>
</evidence>
<dbReference type="PANTHER" id="PTHR23235:SF152">
    <property type="entry name" value="SI:DKEY-210J14.3"/>
    <property type="match status" value="1"/>
</dbReference>
<keyword evidence="5 11" id="KW-0863">Zinc-finger</keyword>
<accession>A0A8D0DQI3</accession>
<evidence type="ECO:0000259" key="12">
    <source>
        <dbReference type="PROSITE" id="PS50157"/>
    </source>
</evidence>
<dbReference type="SMART" id="SM00349">
    <property type="entry name" value="KRAB"/>
    <property type="match status" value="1"/>
</dbReference>
<evidence type="ECO:0000256" key="7">
    <source>
        <dbReference type="ARBA" id="ARBA00023015"/>
    </source>
</evidence>
<dbReference type="CDD" id="cd07765">
    <property type="entry name" value="KRAB_A-box"/>
    <property type="match status" value="1"/>
</dbReference>
<evidence type="ECO:0000256" key="8">
    <source>
        <dbReference type="ARBA" id="ARBA00023125"/>
    </source>
</evidence>
<keyword evidence="6" id="KW-0862">Zinc</keyword>
<evidence type="ECO:0000313" key="15">
    <source>
        <dbReference type="Proteomes" id="UP000694421"/>
    </source>
</evidence>
<evidence type="ECO:0000256" key="3">
    <source>
        <dbReference type="ARBA" id="ARBA00022723"/>
    </source>
</evidence>
<dbReference type="GO" id="GO:0000981">
    <property type="term" value="F:DNA-binding transcription factor activity, RNA polymerase II-specific"/>
    <property type="evidence" value="ECO:0007669"/>
    <property type="project" value="TreeGrafter"/>
</dbReference>
<dbReference type="PROSITE" id="PS50805">
    <property type="entry name" value="KRAB"/>
    <property type="match status" value="1"/>
</dbReference>
<keyword evidence="10" id="KW-0539">Nucleus</keyword>
<feature type="domain" description="KRAB" evidence="13">
    <location>
        <begin position="8"/>
        <end position="95"/>
    </location>
</feature>
<keyword evidence="3" id="KW-0479">Metal-binding</keyword>
<keyword evidence="4" id="KW-0677">Repeat</keyword>
<dbReference type="InterPro" id="IPR001909">
    <property type="entry name" value="KRAB"/>
</dbReference>
<organism evidence="14 15">
    <name type="scientific">Salvator merianae</name>
    <name type="common">Argentine black and white tegu</name>
    <name type="synonym">Tupinambis merianae</name>
    <dbReference type="NCBI Taxonomy" id="96440"/>
    <lineage>
        <taxon>Eukaryota</taxon>
        <taxon>Metazoa</taxon>
        <taxon>Chordata</taxon>
        <taxon>Craniata</taxon>
        <taxon>Vertebrata</taxon>
        <taxon>Euteleostomi</taxon>
        <taxon>Lepidosauria</taxon>
        <taxon>Squamata</taxon>
        <taxon>Bifurcata</taxon>
        <taxon>Unidentata</taxon>
        <taxon>Episquamata</taxon>
        <taxon>Laterata</taxon>
        <taxon>Teiioidea</taxon>
        <taxon>Teiidae</taxon>
        <taxon>Salvator</taxon>
    </lineage>
</organism>
<dbReference type="SUPFAM" id="SSF109640">
    <property type="entry name" value="KRAB domain (Kruppel-associated box)"/>
    <property type="match status" value="1"/>
</dbReference>
<dbReference type="Gene3D" id="3.30.160.60">
    <property type="entry name" value="Classic Zinc Finger"/>
    <property type="match status" value="4"/>
</dbReference>
<dbReference type="FunFam" id="3.30.160.60:FF:002063">
    <property type="entry name" value="RB associated KRAB zinc finger"/>
    <property type="match status" value="1"/>
</dbReference>
<dbReference type="FunFam" id="3.30.160.60:FF:002343">
    <property type="entry name" value="Zinc finger protein 33A"/>
    <property type="match status" value="1"/>
</dbReference>
<dbReference type="Gene3D" id="6.10.140.140">
    <property type="match status" value="1"/>
</dbReference>
<feature type="domain" description="C2H2-type" evidence="12">
    <location>
        <begin position="171"/>
        <end position="198"/>
    </location>
</feature>
<dbReference type="PROSITE" id="PS00028">
    <property type="entry name" value="ZINC_FINGER_C2H2_1"/>
    <property type="match status" value="3"/>
</dbReference>
<evidence type="ECO:0000259" key="13">
    <source>
        <dbReference type="PROSITE" id="PS50805"/>
    </source>
</evidence>
<keyword evidence="9" id="KW-0804">Transcription</keyword>
<reference evidence="14" key="2">
    <citation type="submission" date="2025-09" db="UniProtKB">
        <authorList>
            <consortium name="Ensembl"/>
        </authorList>
    </citation>
    <scope>IDENTIFICATION</scope>
</reference>
<evidence type="ECO:0000256" key="1">
    <source>
        <dbReference type="ARBA" id="ARBA00004123"/>
    </source>
</evidence>
<dbReference type="PANTHER" id="PTHR23235">
    <property type="entry name" value="KRUEPPEL-LIKE TRANSCRIPTION FACTOR"/>
    <property type="match status" value="1"/>
</dbReference>
<dbReference type="FunFam" id="3.30.160.60:FF:000446">
    <property type="entry name" value="Zinc finger protein"/>
    <property type="match status" value="1"/>
</dbReference>
<evidence type="ECO:0000256" key="9">
    <source>
        <dbReference type="ARBA" id="ARBA00023163"/>
    </source>
</evidence>
<evidence type="ECO:0000256" key="11">
    <source>
        <dbReference type="PROSITE-ProRule" id="PRU00042"/>
    </source>
</evidence>
<keyword evidence="8" id="KW-0238">DNA-binding</keyword>
<dbReference type="GO" id="GO:0008270">
    <property type="term" value="F:zinc ion binding"/>
    <property type="evidence" value="ECO:0007669"/>
    <property type="project" value="UniProtKB-KW"/>
</dbReference>
<dbReference type="GO" id="GO:0005634">
    <property type="term" value="C:nucleus"/>
    <property type="evidence" value="ECO:0007669"/>
    <property type="project" value="UniProtKB-SubCell"/>
</dbReference>
<dbReference type="SMART" id="SM00355">
    <property type="entry name" value="ZnF_C2H2"/>
    <property type="match status" value="4"/>
</dbReference>
<evidence type="ECO:0000256" key="4">
    <source>
        <dbReference type="ARBA" id="ARBA00022737"/>
    </source>
</evidence>
<dbReference type="Pfam" id="PF01352">
    <property type="entry name" value="KRAB"/>
    <property type="match status" value="1"/>
</dbReference>
<comment type="similarity">
    <text evidence="2">Belongs to the krueppel C2H2-type zinc-finger protein family.</text>
</comment>
<protein>
    <submittedName>
        <fullName evidence="14">Uncharacterized protein</fullName>
    </submittedName>
</protein>
<evidence type="ECO:0000256" key="10">
    <source>
        <dbReference type="ARBA" id="ARBA00023242"/>
    </source>
</evidence>
<dbReference type="Ensembl" id="ENSSMRT00000018085.1">
    <property type="protein sequence ID" value="ENSSMRP00000015495.1"/>
    <property type="gene ID" value="ENSSMRG00000012053.1"/>
</dbReference>